<sequence length="329" mass="38234">MTDHSDRPSVDPVAFEGDEVLTKMSNTFLALIAEQRQRQALLLSRVNVKENNIRNDVSSMKLALSRMESKLEARSESGLISRLESKFDEMIADYFELKMGMQSILQLLSNHHNAPNPENQRRRESISPPQSFSSETSSYHLSSEEESNQFEPSSAKHAISEVSQETSITKSSNGPKRKRVNRIPKKAPIVLNARCIPDLMDEYKIIKNYIWQKSVRDRYYLSTRRILYQYLEDKGEMFDDENKTVIVLENYRTFHRYTITTLARLFESWSDKKYLGKGRGHIKDLYSELTRQRIDEALRQFVNSPLCYRPDFVSDKNDTMKAQDQPNVG</sequence>
<evidence type="ECO:0000313" key="2">
    <source>
        <dbReference type="EMBL" id="EDK38008.2"/>
    </source>
</evidence>
<dbReference type="RefSeq" id="XP_001486435.2">
    <property type="nucleotide sequence ID" value="XM_001486385.1"/>
</dbReference>
<dbReference type="GeneID" id="5128210"/>
<keyword evidence="3" id="KW-1185">Reference proteome</keyword>
<evidence type="ECO:0000313" key="3">
    <source>
        <dbReference type="Proteomes" id="UP000001997"/>
    </source>
</evidence>
<dbReference type="VEuPathDB" id="FungiDB:PGUG_02106"/>
<dbReference type="Proteomes" id="UP000001997">
    <property type="component" value="Unassembled WGS sequence"/>
</dbReference>
<protein>
    <submittedName>
        <fullName evidence="2">Uncharacterized protein</fullName>
    </submittedName>
</protein>
<dbReference type="EMBL" id="CH408156">
    <property type="protein sequence ID" value="EDK38008.2"/>
    <property type="molecule type" value="Genomic_DNA"/>
</dbReference>
<accession>A5DFQ5</accession>
<feature type="compositionally biased region" description="Low complexity" evidence="1">
    <location>
        <begin position="126"/>
        <end position="141"/>
    </location>
</feature>
<feature type="region of interest" description="Disordered" evidence="1">
    <location>
        <begin position="111"/>
        <end position="181"/>
    </location>
</feature>
<organism evidence="2 3">
    <name type="scientific">Meyerozyma guilliermondii (strain ATCC 6260 / CBS 566 / DSM 6381 / JCM 1539 / NBRC 10279 / NRRL Y-324)</name>
    <name type="common">Yeast</name>
    <name type="synonym">Candida guilliermondii</name>
    <dbReference type="NCBI Taxonomy" id="294746"/>
    <lineage>
        <taxon>Eukaryota</taxon>
        <taxon>Fungi</taxon>
        <taxon>Dikarya</taxon>
        <taxon>Ascomycota</taxon>
        <taxon>Saccharomycotina</taxon>
        <taxon>Pichiomycetes</taxon>
        <taxon>Debaryomycetaceae</taxon>
        <taxon>Meyerozyma</taxon>
    </lineage>
</organism>
<gene>
    <name evidence="2" type="ORF">PGUG_02106</name>
</gene>
<evidence type="ECO:0000256" key="1">
    <source>
        <dbReference type="SAM" id="MobiDB-lite"/>
    </source>
</evidence>
<name>A5DFQ5_PICGU</name>
<dbReference type="HOGENOM" id="CLU_844975_0_0_1"/>
<proteinExistence type="predicted"/>
<dbReference type="KEGG" id="pgu:PGUG_02106"/>
<feature type="compositionally biased region" description="Polar residues" evidence="1">
    <location>
        <begin position="161"/>
        <end position="174"/>
    </location>
</feature>
<reference evidence="2 3" key="1">
    <citation type="journal article" date="2009" name="Nature">
        <title>Evolution of pathogenicity and sexual reproduction in eight Candida genomes.</title>
        <authorList>
            <person name="Butler G."/>
            <person name="Rasmussen M.D."/>
            <person name="Lin M.F."/>
            <person name="Santos M.A."/>
            <person name="Sakthikumar S."/>
            <person name="Munro C.A."/>
            <person name="Rheinbay E."/>
            <person name="Grabherr M."/>
            <person name="Forche A."/>
            <person name="Reedy J.L."/>
            <person name="Agrafioti I."/>
            <person name="Arnaud M.B."/>
            <person name="Bates S."/>
            <person name="Brown A.J."/>
            <person name="Brunke S."/>
            <person name="Costanzo M.C."/>
            <person name="Fitzpatrick D.A."/>
            <person name="de Groot P.W."/>
            <person name="Harris D."/>
            <person name="Hoyer L.L."/>
            <person name="Hube B."/>
            <person name="Klis F.M."/>
            <person name="Kodira C."/>
            <person name="Lennard N."/>
            <person name="Logue M.E."/>
            <person name="Martin R."/>
            <person name="Neiman A.M."/>
            <person name="Nikolaou E."/>
            <person name="Quail M.A."/>
            <person name="Quinn J."/>
            <person name="Santos M.C."/>
            <person name="Schmitzberger F.F."/>
            <person name="Sherlock G."/>
            <person name="Shah P."/>
            <person name="Silverstein K.A."/>
            <person name="Skrzypek M.S."/>
            <person name="Soll D."/>
            <person name="Staggs R."/>
            <person name="Stansfield I."/>
            <person name="Stumpf M.P."/>
            <person name="Sudbery P.E."/>
            <person name="Srikantha T."/>
            <person name="Zeng Q."/>
            <person name="Berman J."/>
            <person name="Berriman M."/>
            <person name="Heitman J."/>
            <person name="Gow N.A."/>
            <person name="Lorenz M.C."/>
            <person name="Birren B.W."/>
            <person name="Kellis M."/>
            <person name="Cuomo C.A."/>
        </authorList>
    </citation>
    <scope>NUCLEOTIDE SEQUENCE [LARGE SCALE GENOMIC DNA]</scope>
    <source>
        <strain evidence="3">ATCC 6260 / CBS 566 / DSM 6381 / JCM 1539 / NBRC 10279 / NRRL Y-324</strain>
    </source>
</reference>
<dbReference type="AlphaFoldDB" id="A5DFQ5"/>
<dbReference type="InParanoid" id="A5DFQ5"/>